<reference evidence="7" key="1">
    <citation type="submission" date="2023-01" db="EMBL/GenBank/DDBJ databases">
        <title>Metagenome sequencing of chrysophaentin producing Chrysophaeum taylorii.</title>
        <authorList>
            <person name="Davison J."/>
            <person name="Bewley C."/>
        </authorList>
    </citation>
    <scope>NUCLEOTIDE SEQUENCE</scope>
    <source>
        <strain evidence="7">NIES-1699</strain>
    </source>
</reference>
<keyword evidence="4" id="KW-0456">Lyase</keyword>
<dbReference type="InterPro" id="IPR015421">
    <property type="entry name" value="PyrdxlP-dep_Trfase_major"/>
</dbReference>
<accession>A0AAD7U644</accession>
<dbReference type="PANTHER" id="PTHR43525:SF1">
    <property type="entry name" value="PROTEIN MALY"/>
    <property type="match status" value="1"/>
</dbReference>
<dbReference type="InterPro" id="IPR015422">
    <property type="entry name" value="PyrdxlP-dep_Trfase_small"/>
</dbReference>
<proteinExistence type="inferred from homology"/>
<dbReference type="SUPFAM" id="SSF53383">
    <property type="entry name" value="PLP-dependent transferases"/>
    <property type="match status" value="1"/>
</dbReference>
<dbReference type="GO" id="GO:0030170">
    <property type="term" value="F:pyridoxal phosphate binding"/>
    <property type="evidence" value="ECO:0007669"/>
    <property type="project" value="InterPro"/>
</dbReference>
<evidence type="ECO:0000256" key="5">
    <source>
        <dbReference type="ARBA" id="ARBA00037974"/>
    </source>
</evidence>
<protein>
    <recommendedName>
        <fullName evidence="2">cysteine-S-conjugate beta-lyase</fullName>
        <ecNumber evidence="2">4.4.1.13</ecNumber>
    </recommendedName>
</protein>
<dbReference type="Gene3D" id="3.40.640.10">
    <property type="entry name" value="Type I PLP-dependent aspartate aminotransferase-like (Major domain)"/>
    <property type="match status" value="1"/>
</dbReference>
<evidence type="ECO:0000256" key="4">
    <source>
        <dbReference type="ARBA" id="ARBA00023239"/>
    </source>
</evidence>
<dbReference type="Proteomes" id="UP001230188">
    <property type="component" value="Unassembled WGS sequence"/>
</dbReference>
<dbReference type="Pfam" id="PF00155">
    <property type="entry name" value="Aminotran_1_2"/>
    <property type="match status" value="1"/>
</dbReference>
<dbReference type="PANTHER" id="PTHR43525">
    <property type="entry name" value="PROTEIN MALY"/>
    <property type="match status" value="1"/>
</dbReference>
<comment type="similarity">
    <text evidence="5">Belongs to the class-II pyridoxal-phosphate-dependent aminotransferase family. MalY/PatB cystathionine beta-lyase subfamily.</text>
</comment>
<keyword evidence="8" id="KW-1185">Reference proteome</keyword>
<comment type="caution">
    <text evidence="7">The sequence shown here is derived from an EMBL/GenBank/DDBJ whole genome shotgun (WGS) entry which is preliminary data.</text>
</comment>
<feature type="domain" description="Aminotransferase class I/classII large" evidence="6">
    <location>
        <begin position="13"/>
        <end position="374"/>
    </location>
</feature>
<dbReference type="AlphaFoldDB" id="A0AAD7U644"/>
<evidence type="ECO:0000313" key="7">
    <source>
        <dbReference type="EMBL" id="KAJ8598449.1"/>
    </source>
</evidence>
<organism evidence="7 8">
    <name type="scientific">Chrysophaeum taylorii</name>
    <dbReference type="NCBI Taxonomy" id="2483200"/>
    <lineage>
        <taxon>Eukaryota</taxon>
        <taxon>Sar</taxon>
        <taxon>Stramenopiles</taxon>
        <taxon>Ochrophyta</taxon>
        <taxon>Pelagophyceae</taxon>
        <taxon>Pelagomonadales</taxon>
        <taxon>Pelagomonadaceae</taxon>
        <taxon>Chrysophaeum</taxon>
    </lineage>
</organism>
<gene>
    <name evidence="7" type="ORF">CTAYLR_006847</name>
</gene>
<keyword evidence="3" id="KW-0663">Pyridoxal phosphate</keyword>
<evidence type="ECO:0000256" key="2">
    <source>
        <dbReference type="ARBA" id="ARBA00012224"/>
    </source>
</evidence>
<dbReference type="Gene3D" id="3.90.1150.10">
    <property type="entry name" value="Aspartate Aminotransferase, domain 1"/>
    <property type="match status" value="2"/>
</dbReference>
<dbReference type="EMBL" id="JAQMWT010000673">
    <property type="protein sequence ID" value="KAJ8598449.1"/>
    <property type="molecule type" value="Genomic_DNA"/>
</dbReference>
<evidence type="ECO:0000259" key="6">
    <source>
        <dbReference type="Pfam" id="PF00155"/>
    </source>
</evidence>
<dbReference type="GO" id="GO:0047804">
    <property type="term" value="F:cysteine-S-conjugate beta-lyase activity"/>
    <property type="evidence" value="ECO:0007669"/>
    <property type="project" value="UniProtKB-EC"/>
</dbReference>
<dbReference type="InterPro" id="IPR004839">
    <property type="entry name" value="Aminotransferase_I/II_large"/>
</dbReference>
<evidence type="ECO:0000256" key="3">
    <source>
        <dbReference type="ARBA" id="ARBA00022898"/>
    </source>
</evidence>
<dbReference type="InterPro" id="IPR051798">
    <property type="entry name" value="Class-II_PLP-Dep_Aminotrans"/>
</dbReference>
<name>A0AAD7U644_9STRA</name>
<dbReference type="InterPro" id="IPR015424">
    <property type="entry name" value="PyrdxlP-dep_Trfase"/>
</dbReference>
<comment type="cofactor">
    <cofactor evidence="1">
        <name>pyridoxal 5'-phosphate</name>
        <dbReference type="ChEBI" id="CHEBI:597326"/>
    </cofactor>
</comment>
<dbReference type="EC" id="4.4.1.13" evidence="2"/>
<dbReference type="CDD" id="cd00609">
    <property type="entry name" value="AAT_like"/>
    <property type="match status" value="1"/>
</dbReference>
<evidence type="ECO:0000256" key="1">
    <source>
        <dbReference type="ARBA" id="ARBA00001933"/>
    </source>
</evidence>
<evidence type="ECO:0000313" key="8">
    <source>
        <dbReference type="Proteomes" id="UP001230188"/>
    </source>
</evidence>
<sequence>MWVADMDLLCPEPVRRAVEERAAHGVYGYTVPSPRLKRAIVENARRAWGTNEVVESWIRFHPGLIAGLYHTARLVPGGGVIVPTPVYPPFLNAARETAACIDVPAGDLGELEAAIAGAPYDRLVVMWCNPHNPTGRVWPRSDLEHLAHLVDAYGDKIVAVCSDEVWSGLVFDDDQTPFTSLGELAFSSSSNAPFAQALRDRLVVLTSPSKTYNVAALDFAIAIVPNDSLRRQYFRNGRDQAECTPFGFAAAEAIFVDNESDAQSSCDDLLRPPGGDCEPWRRAVVSHLRANRDLAIDFIRAHCAPEIQIPHVPEASYLLWLDASGLGRANPAVHLRDTFSLGLSDGAPFFGNTKTPGFVRMNFGCSRATLQEGLLRLRAAVDDQRRLSARSQVTTTPVWADPC</sequence>